<reference evidence="2" key="1">
    <citation type="submission" date="2022-11" db="UniProtKB">
        <authorList>
            <consortium name="WormBaseParasite"/>
        </authorList>
    </citation>
    <scope>IDENTIFICATION</scope>
</reference>
<proteinExistence type="predicted"/>
<dbReference type="Proteomes" id="UP000887574">
    <property type="component" value="Unplaced"/>
</dbReference>
<sequence length="117" mass="13489">MWYLLSHRLFVLVKRDNERQLEAKSRAALSAKRKQAAASRWNKSAVKEDQRTKAVDKTTMTYTVQDKAKVVWAAIGRRGVIGPFFFEENVTGISYLRLPQNQFYPAVRGVRVSIRIC</sequence>
<dbReference type="AlphaFoldDB" id="A0A915CTX8"/>
<accession>A0A915CTX8</accession>
<evidence type="ECO:0000313" key="2">
    <source>
        <dbReference type="WBParaSite" id="jg12368"/>
    </source>
</evidence>
<protein>
    <submittedName>
        <fullName evidence="2">Uncharacterized protein</fullName>
    </submittedName>
</protein>
<name>A0A915CTX8_9BILA</name>
<evidence type="ECO:0000313" key="1">
    <source>
        <dbReference type="Proteomes" id="UP000887574"/>
    </source>
</evidence>
<dbReference type="WBParaSite" id="jg12368">
    <property type="protein sequence ID" value="jg12368"/>
    <property type="gene ID" value="jg12368"/>
</dbReference>
<keyword evidence="1" id="KW-1185">Reference proteome</keyword>
<organism evidence="1 2">
    <name type="scientific">Ditylenchus dipsaci</name>
    <dbReference type="NCBI Taxonomy" id="166011"/>
    <lineage>
        <taxon>Eukaryota</taxon>
        <taxon>Metazoa</taxon>
        <taxon>Ecdysozoa</taxon>
        <taxon>Nematoda</taxon>
        <taxon>Chromadorea</taxon>
        <taxon>Rhabditida</taxon>
        <taxon>Tylenchina</taxon>
        <taxon>Tylenchomorpha</taxon>
        <taxon>Sphaerularioidea</taxon>
        <taxon>Anguinidae</taxon>
        <taxon>Anguininae</taxon>
        <taxon>Ditylenchus</taxon>
    </lineage>
</organism>